<dbReference type="Pfam" id="PF00533">
    <property type="entry name" value="BRCT"/>
    <property type="match status" value="1"/>
</dbReference>
<keyword evidence="2" id="KW-0479">Metal-binding</keyword>
<sequence length="1020" mass="114535">MMDFAHLEKMGRELKCPICLSLLKSSVTLSCNHVFCSSCIVESMRSVPNCPVCKVPFRRREVRPAPHMDNLVSIYKSMEAASGLNIFTSQVAPPKNSEESLQIADDKKANTLNSVMMSQASSRGKRLAKGKRKKPGKADSGASNPCPSTRPSFSSNKRIHVTPYPVSETPIPQKKVNKLAILTNEDKDIVELKNNNNLDYKRLGDPSLQPFFWLREANEEDEDLERTITPEMMSLSTPKNVPCFSDIKDSDDAITPKKMTPTSKSAVQEAFDSEMFEWTQRACSPELFSTPLKKQNASGKGFNVFQKDKCREIAPGISNYSRGFESSKASHLDEDKKTTKLTCKKKGTLKKRRKQNKDKKVEVSTHETAIISLNEDHPFGSNEMVEDSSQEKEYSKHTRKVYKKSHRSNILHLRDCMASRSREFSGLADVHKQLPAKSAKQIQNQVIEDTSITLAELSHDKLMEAVVDVKTKCRKRIKNVSFKSPKLVKRLSLDCAESKTPDANLSINPIEDKSPNHELEKENSRLQLLSCKQNQGDHSFRKRSRVCQKIQRDVLRKDKQRKLNMQNVDDLAAMASHKKQHSSTDNVMQEDNQTCMNLQKCCVSSLSKELPHSTMNGVLRKCKNIHSPIKCAFCHSSNDLELSGEIMHYCDGKCVAADFNGGVNVIHSHKNCTEWAPDVYFKDDLVINLSSELARSRRIACSCCGIKGAALGCFEKSCRRSFHYPCAKQTPECRWDDENFVMLCPLHSSSKLPSEMPELKKLNRKTSSSKGKVEPPSQLKAADDKSSVWAWPAGLPCKWVLCSSALSGAEKEILSKFARLAGISISKTWCSVVTHVIASTDENGACKRTLKFLMGILEGKWILSIEWIKACMNSMKPVDKEKYEITVDVHGIHNGPRHGRMRIINKEPKLFSGFWFHLFGDFLPSYKGYLQDLITAGGGKVLQRRPIAMDYKKQLGDPSDLTFIVYSVELPEKRLNQDTKVLDQRKAEAVALAKDCGAKAVPNSWILDSIAASTLQVLPN</sequence>
<dbReference type="OrthoDB" id="2384350at2759"/>
<dbReference type="GO" id="GO:0005634">
    <property type="term" value="C:nucleus"/>
    <property type="evidence" value="ECO:0007669"/>
    <property type="project" value="UniProtKB-SubCell"/>
</dbReference>
<evidence type="ECO:0000259" key="12">
    <source>
        <dbReference type="PROSITE" id="PS50172"/>
    </source>
</evidence>
<dbReference type="InterPro" id="IPR036420">
    <property type="entry name" value="BRCT_dom_sf"/>
</dbReference>
<evidence type="ECO:0000256" key="9">
    <source>
        <dbReference type="PROSITE-ProRule" id="PRU00175"/>
    </source>
</evidence>
<evidence type="ECO:0000259" key="11">
    <source>
        <dbReference type="PROSITE" id="PS50089"/>
    </source>
</evidence>
<dbReference type="Gene3D" id="3.30.40.10">
    <property type="entry name" value="Zinc/RING finger domain, C3HC4 (zinc finger)"/>
    <property type="match status" value="2"/>
</dbReference>
<evidence type="ECO:0000256" key="8">
    <source>
        <dbReference type="ARBA" id="ARBA00023242"/>
    </source>
</evidence>
<dbReference type="GO" id="GO:0000724">
    <property type="term" value="P:double-strand break repair via homologous recombination"/>
    <property type="evidence" value="ECO:0007669"/>
    <property type="project" value="TreeGrafter"/>
</dbReference>
<dbReference type="SMART" id="SM00292">
    <property type="entry name" value="BRCT"/>
    <property type="match status" value="2"/>
</dbReference>
<dbReference type="InterPro" id="IPR001841">
    <property type="entry name" value="Znf_RING"/>
</dbReference>
<keyword evidence="5 9" id="KW-0863">Zinc-finger</keyword>
<dbReference type="PROSITE" id="PS50172">
    <property type="entry name" value="BRCT"/>
    <property type="match status" value="2"/>
</dbReference>
<evidence type="ECO:0000256" key="1">
    <source>
        <dbReference type="ARBA" id="ARBA00004123"/>
    </source>
</evidence>
<feature type="compositionally biased region" description="Polar residues" evidence="10">
    <location>
        <begin position="141"/>
        <end position="156"/>
    </location>
</feature>
<dbReference type="GO" id="GO:0004842">
    <property type="term" value="F:ubiquitin-protein transferase activity"/>
    <property type="evidence" value="ECO:0007669"/>
    <property type="project" value="TreeGrafter"/>
</dbReference>
<keyword evidence="6" id="KW-0862">Zinc</keyword>
<evidence type="ECO:0000256" key="2">
    <source>
        <dbReference type="ARBA" id="ARBA00022723"/>
    </source>
</evidence>
<evidence type="ECO:0000313" key="15">
    <source>
        <dbReference type="Proteomes" id="UP000829196"/>
    </source>
</evidence>
<feature type="domain" description="RING-type" evidence="11">
    <location>
        <begin position="16"/>
        <end position="54"/>
    </location>
</feature>
<keyword evidence="8" id="KW-0539">Nucleus</keyword>
<name>A0A8T3ANG8_DENNO</name>
<dbReference type="SUPFAM" id="SSF57850">
    <property type="entry name" value="RING/U-box"/>
    <property type="match status" value="1"/>
</dbReference>
<dbReference type="SUPFAM" id="SSF52113">
    <property type="entry name" value="BRCT domain"/>
    <property type="match status" value="2"/>
</dbReference>
<dbReference type="InterPro" id="IPR017907">
    <property type="entry name" value="Znf_RING_CS"/>
</dbReference>
<keyword evidence="15" id="KW-1185">Reference proteome</keyword>
<dbReference type="SMART" id="SM00184">
    <property type="entry name" value="RING"/>
    <property type="match status" value="2"/>
</dbReference>
<feature type="region of interest" description="Disordered" evidence="10">
    <location>
        <begin position="117"/>
        <end position="158"/>
    </location>
</feature>
<dbReference type="InterPro" id="IPR034732">
    <property type="entry name" value="EPHD"/>
</dbReference>
<feature type="domain" description="PHD-type" evidence="13">
    <location>
        <begin position="628"/>
        <end position="748"/>
    </location>
</feature>
<dbReference type="FunFam" id="3.30.40.10:FF:000352">
    <property type="entry name" value="Breast cancer associated RING 1"/>
    <property type="match status" value="1"/>
</dbReference>
<comment type="subcellular location">
    <subcellularLocation>
        <location evidence="1">Nucleus</location>
    </subcellularLocation>
</comment>
<gene>
    <name evidence="14" type="ORF">KFK09_020805</name>
</gene>
<dbReference type="InterPro" id="IPR001357">
    <property type="entry name" value="BRCT_dom"/>
</dbReference>
<dbReference type="GO" id="GO:0008270">
    <property type="term" value="F:zinc ion binding"/>
    <property type="evidence" value="ECO:0007669"/>
    <property type="project" value="UniProtKB-KW"/>
</dbReference>
<dbReference type="PANTHER" id="PTHR13763">
    <property type="entry name" value="BREAST CANCER TYPE 1 SUSCEPTIBILITY PROTEIN BRCA1"/>
    <property type="match status" value="1"/>
</dbReference>
<dbReference type="SMR" id="A0A8T3ANG8"/>
<feature type="domain" description="BRCT" evidence="12">
    <location>
        <begin position="800"/>
        <end position="885"/>
    </location>
</feature>
<evidence type="ECO:0000256" key="3">
    <source>
        <dbReference type="ARBA" id="ARBA00022737"/>
    </source>
</evidence>
<keyword evidence="4" id="KW-0227">DNA damage</keyword>
<dbReference type="PROSITE" id="PS51805">
    <property type="entry name" value="EPHD"/>
    <property type="match status" value="1"/>
</dbReference>
<dbReference type="GO" id="GO:0045944">
    <property type="term" value="P:positive regulation of transcription by RNA polymerase II"/>
    <property type="evidence" value="ECO:0007669"/>
    <property type="project" value="TreeGrafter"/>
</dbReference>
<dbReference type="PANTHER" id="PTHR13763:SF0">
    <property type="entry name" value="BREAST CANCER TYPE 1 SUSCEPTIBILITY PROTEIN"/>
    <property type="match status" value="1"/>
</dbReference>
<dbReference type="InterPro" id="IPR031099">
    <property type="entry name" value="BRCA1-associated"/>
</dbReference>
<evidence type="ECO:0000256" key="7">
    <source>
        <dbReference type="ARBA" id="ARBA00023204"/>
    </source>
</evidence>
<dbReference type="InterPro" id="IPR013083">
    <property type="entry name" value="Znf_RING/FYVE/PHD"/>
</dbReference>
<evidence type="ECO:0000256" key="6">
    <source>
        <dbReference type="ARBA" id="ARBA00022833"/>
    </source>
</evidence>
<proteinExistence type="predicted"/>
<dbReference type="PROSITE" id="PS50089">
    <property type="entry name" value="ZF_RING_2"/>
    <property type="match status" value="1"/>
</dbReference>
<dbReference type="CDD" id="cd17734">
    <property type="entry name" value="BRCT_Bard1_rpt1"/>
    <property type="match status" value="1"/>
</dbReference>
<reference evidence="14" key="1">
    <citation type="journal article" date="2022" name="Front. Genet.">
        <title>Chromosome-Scale Assembly of the Dendrobium nobile Genome Provides Insights Into the Molecular Mechanism of the Biosynthesis of the Medicinal Active Ingredient of Dendrobium.</title>
        <authorList>
            <person name="Xu Q."/>
            <person name="Niu S.-C."/>
            <person name="Li K.-L."/>
            <person name="Zheng P.-J."/>
            <person name="Zhang X.-J."/>
            <person name="Jia Y."/>
            <person name="Liu Y."/>
            <person name="Niu Y.-X."/>
            <person name="Yu L.-H."/>
            <person name="Chen D.-F."/>
            <person name="Zhang G.-Q."/>
        </authorList>
    </citation>
    <scope>NUCLEOTIDE SEQUENCE</scope>
    <source>
        <tissue evidence="14">Leaf</tissue>
    </source>
</reference>
<accession>A0A8T3ANG8</accession>
<feature type="domain" description="BRCT" evidence="12">
    <location>
        <begin position="906"/>
        <end position="1020"/>
    </location>
</feature>
<evidence type="ECO:0000256" key="4">
    <source>
        <dbReference type="ARBA" id="ARBA00022763"/>
    </source>
</evidence>
<evidence type="ECO:0000256" key="10">
    <source>
        <dbReference type="SAM" id="MobiDB-lite"/>
    </source>
</evidence>
<dbReference type="FunFam" id="3.30.40.10:FF:000310">
    <property type="entry name" value="Breast cancer associated RING 1"/>
    <property type="match status" value="1"/>
</dbReference>
<keyword evidence="7" id="KW-0234">DNA repair</keyword>
<feature type="compositionally biased region" description="Basic residues" evidence="10">
    <location>
        <begin position="123"/>
        <end position="135"/>
    </location>
</feature>
<evidence type="ECO:0000259" key="13">
    <source>
        <dbReference type="PROSITE" id="PS51805"/>
    </source>
</evidence>
<comment type="caution">
    <text evidence="14">The sequence shown here is derived from an EMBL/GenBank/DDBJ whole genome shotgun (WGS) entry which is preliminary data.</text>
</comment>
<dbReference type="EMBL" id="JAGYWB010000015">
    <property type="protein sequence ID" value="KAI0497574.1"/>
    <property type="molecule type" value="Genomic_DNA"/>
</dbReference>
<protein>
    <submittedName>
        <fullName evidence="14">Uncharacterized protein</fullName>
    </submittedName>
</protein>
<dbReference type="FunFam" id="3.40.50.10190:FF:000006">
    <property type="entry name" value="Breast cancer type 1 susceptibility protein homolog"/>
    <property type="match status" value="1"/>
</dbReference>
<dbReference type="Pfam" id="PF13923">
    <property type="entry name" value="zf-C3HC4_2"/>
    <property type="match status" value="1"/>
</dbReference>
<evidence type="ECO:0000313" key="14">
    <source>
        <dbReference type="EMBL" id="KAI0497574.1"/>
    </source>
</evidence>
<dbReference type="Proteomes" id="UP000829196">
    <property type="component" value="Unassembled WGS sequence"/>
</dbReference>
<dbReference type="Gene3D" id="3.40.50.10190">
    <property type="entry name" value="BRCT domain"/>
    <property type="match status" value="2"/>
</dbReference>
<evidence type="ECO:0000256" key="5">
    <source>
        <dbReference type="ARBA" id="ARBA00022771"/>
    </source>
</evidence>
<dbReference type="PROSITE" id="PS00518">
    <property type="entry name" value="ZF_RING_1"/>
    <property type="match status" value="1"/>
</dbReference>
<dbReference type="AlphaFoldDB" id="A0A8T3ANG8"/>
<dbReference type="Pfam" id="PF13771">
    <property type="entry name" value="zf-HC5HC2H"/>
    <property type="match status" value="1"/>
</dbReference>
<organism evidence="14 15">
    <name type="scientific">Dendrobium nobile</name>
    <name type="common">Orchid</name>
    <dbReference type="NCBI Taxonomy" id="94219"/>
    <lineage>
        <taxon>Eukaryota</taxon>
        <taxon>Viridiplantae</taxon>
        <taxon>Streptophyta</taxon>
        <taxon>Embryophyta</taxon>
        <taxon>Tracheophyta</taxon>
        <taxon>Spermatophyta</taxon>
        <taxon>Magnoliopsida</taxon>
        <taxon>Liliopsida</taxon>
        <taxon>Asparagales</taxon>
        <taxon>Orchidaceae</taxon>
        <taxon>Epidendroideae</taxon>
        <taxon>Malaxideae</taxon>
        <taxon>Dendrobiinae</taxon>
        <taxon>Dendrobium</taxon>
    </lineage>
</organism>
<keyword evidence="3" id="KW-0677">Repeat</keyword>